<protein>
    <submittedName>
        <fullName evidence="2">Uncharacterized protein</fullName>
    </submittedName>
</protein>
<feature type="region of interest" description="Disordered" evidence="1">
    <location>
        <begin position="1"/>
        <end position="31"/>
    </location>
</feature>
<proteinExistence type="predicted"/>
<dbReference type="EMBL" id="KB467987">
    <property type="protein sequence ID" value="PCH39379.1"/>
    <property type="molecule type" value="Genomic_DNA"/>
</dbReference>
<dbReference type="AlphaFoldDB" id="A0A2H3JKQ5"/>
<evidence type="ECO:0000256" key="1">
    <source>
        <dbReference type="SAM" id="MobiDB-lite"/>
    </source>
</evidence>
<accession>A0A2H3JKQ5</accession>
<sequence length="146" mass="15675">MRDEAESRTPSGLDRPHVGVASQRGGPDAQTLACDGRALRCSPQAPPRREPPVRTADLIVASACMYPVCMRNGHLVAVGENQPELWRLAARSPATIQGIRAQSEQAALASEQSYSDAPSLHSQIAVAATIPWFTTLGVRVCARRHP</sequence>
<gene>
    <name evidence="2" type="ORF">WOLCODRAFT_158951</name>
</gene>
<name>A0A2H3JKQ5_WOLCO</name>
<reference evidence="2 3" key="1">
    <citation type="journal article" date="2012" name="Science">
        <title>The Paleozoic origin of enzymatic lignin decomposition reconstructed from 31 fungal genomes.</title>
        <authorList>
            <person name="Floudas D."/>
            <person name="Binder M."/>
            <person name="Riley R."/>
            <person name="Barry K."/>
            <person name="Blanchette R.A."/>
            <person name="Henrissat B."/>
            <person name="Martinez A.T."/>
            <person name="Otillar R."/>
            <person name="Spatafora J.W."/>
            <person name="Yadav J.S."/>
            <person name="Aerts A."/>
            <person name="Benoit I."/>
            <person name="Boyd A."/>
            <person name="Carlson A."/>
            <person name="Copeland A."/>
            <person name="Coutinho P.M."/>
            <person name="de Vries R.P."/>
            <person name="Ferreira P."/>
            <person name="Findley K."/>
            <person name="Foster B."/>
            <person name="Gaskell J."/>
            <person name="Glotzer D."/>
            <person name="Gorecki P."/>
            <person name="Heitman J."/>
            <person name="Hesse C."/>
            <person name="Hori C."/>
            <person name="Igarashi K."/>
            <person name="Jurgens J.A."/>
            <person name="Kallen N."/>
            <person name="Kersten P."/>
            <person name="Kohler A."/>
            <person name="Kuees U."/>
            <person name="Kumar T.K.A."/>
            <person name="Kuo A."/>
            <person name="LaButti K."/>
            <person name="Larrondo L.F."/>
            <person name="Lindquist E."/>
            <person name="Ling A."/>
            <person name="Lombard V."/>
            <person name="Lucas S."/>
            <person name="Lundell T."/>
            <person name="Martin R."/>
            <person name="McLaughlin D.J."/>
            <person name="Morgenstern I."/>
            <person name="Morin E."/>
            <person name="Murat C."/>
            <person name="Nagy L.G."/>
            <person name="Nolan M."/>
            <person name="Ohm R.A."/>
            <person name="Patyshakuliyeva A."/>
            <person name="Rokas A."/>
            <person name="Ruiz-Duenas F.J."/>
            <person name="Sabat G."/>
            <person name="Salamov A."/>
            <person name="Samejima M."/>
            <person name="Schmutz J."/>
            <person name="Slot J.C."/>
            <person name="St John F."/>
            <person name="Stenlid J."/>
            <person name="Sun H."/>
            <person name="Sun S."/>
            <person name="Syed K."/>
            <person name="Tsang A."/>
            <person name="Wiebenga A."/>
            <person name="Young D."/>
            <person name="Pisabarro A."/>
            <person name="Eastwood D.C."/>
            <person name="Martin F."/>
            <person name="Cullen D."/>
            <person name="Grigoriev I.V."/>
            <person name="Hibbett D.S."/>
        </authorList>
    </citation>
    <scope>NUCLEOTIDE SEQUENCE [LARGE SCALE GENOMIC DNA]</scope>
    <source>
        <strain evidence="2 3">MD-104</strain>
    </source>
</reference>
<organism evidence="2 3">
    <name type="scientific">Wolfiporia cocos (strain MD-104)</name>
    <name type="common">Brown rot fungus</name>
    <dbReference type="NCBI Taxonomy" id="742152"/>
    <lineage>
        <taxon>Eukaryota</taxon>
        <taxon>Fungi</taxon>
        <taxon>Dikarya</taxon>
        <taxon>Basidiomycota</taxon>
        <taxon>Agaricomycotina</taxon>
        <taxon>Agaricomycetes</taxon>
        <taxon>Polyporales</taxon>
        <taxon>Phaeolaceae</taxon>
        <taxon>Wolfiporia</taxon>
    </lineage>
</organism>
<evidence type="ECO:0000313" key="3">
    <source>
        <dbReference type="Proteomes" id="UP000218811"/>
    </source>
</evidence>
<evidence type="ECO:0000313" key="2">
    <source>
        <dbReference type="EMBL" id="PCH39379.1"/>
    </source>
</evidence>
<dbReference type="Proteomes" id="UP000218811">
    <property type="component" value="Unassembled WGS sequence"/>
</dbReference>
<keyword evidence="3" id="KW-1185">Reference proteome</keyword>